<keyword evidence="1" id="KW-0812">Transmembrane</keyword>
<feature type="transmembrane region" description="Helical" evidence="1">
    <location>
        <begin position="6"/>
        <end position="24"/>
    </location>
</feature>
<name>X1IQE8_9ZZZZ</name>
<sequence length="51" mass="5949">MPIDYELLIVIAWIPVAIYLIKTLKEIEKGFWMLLKLREKEAFAAIKEAEG</sequence>
<keyword evidence="1" id="KW-0472">Membrane</keyword>
<protein>
    <submittedName>
        <fullName evidence="2">Uncharacterized protein</fullName>
    </submittedName>
</protein>
<organism evidence="2">
    <name type="scientific">marine sediment metagenome</name>
    <dbReference type="NCBI Taxonomy" id="412755"/>
    <lineage>
        <taxon>unclassified sequences</taxon>
        <taxon>metagenomes</taxon>
        <taxon>ecological metagenomes</taxon>
    </lineage>
</organism>
<accession>X1IQE8</accession>
<reference evidence="2" key="1">
    <citation type="journal article" date="2014" name="Front. Microbiol.">
        <title>High frequency of phylogenetically diverse reductive dehalogenase-homologous genes in deep subseafloor sedimentary metagenomes.</title>
        <authorList>
            <person name="Kawai M."/>
            <person name="Futagami T."/>
            <person name="Toyoda A."/>
            <person name="Takaki Y."/>
            <person name="Nishi S."/>
            <person name="Hori S."/>
            <person name="Arai W."/>
            <person name="Tsubouchi T."/>
            <person name="Morono Y."/>
            <person name="Uchiyama I."/>
            <person name="Ito T."/>
            <person name="Fujiyama A."/>
            <person name="Inagaki F."/>
            <person name="Takami H."/>
        </authorList>
    </citation>
    <scope>NUCLEOTIDE SEQUENCE</scope>
    <source>
        <strain evidence="2">Expedition CK06-06</strain>
    </source>
</reference>
<proteinExistence type="predicted"/>
<dbReference type="EMBL" id="BARU01039691">
    <property type="protein sequence ID" value="GAH83927.1"/>
    <property type="molecule type" value="Genomic_DNA"/>
</dbReference>
<comment type="caution">
    <text evidence="2">The sequence shown here is derived from an EMBL/GenBank/DDBJ whole genome shotgun (WGS) entry which is preliminary data.</text>
</comment>
<evidence type="ECO:0000256" key="1">
    <source>
        <dbReference type="SAM" id="Phobius"/>
    </source>
</evidence>
<evidence type="ECO:0000313" key="2">
    <source>
        <dbReference type="EMBL" id="GAH83927.1"/>
    </source>
</evidence>
<gene>
    <name evidence="2" type="ORF">S03H2_61489</name>
</gene>
<keyword evidence="1" id="KW-1133">Transmembrane helix</keyword>
<dbReference type="AlphaFoldDB" id="X1IQE8"/>